<evidence type="ECO:0000313" key="3">
    <source>
        <dbReference type="EMBL" id="TDQ36437.1"/>
    </source>
</evidence>
<comment type="caution">
    <text evidence="3">The sequence shown here is derived from an EMBL/GenBank/DDBJ whole genome shotgun (WGS) entry which is preliminary data.</text>
</comment>
<dbReference type="Proteomes" id="UP000295632">
    <property type="component" value="Unassembled WGS sequence"/>
</dbReference>
<dbReference type="InterPro" id="IPR052350">
    <property type="entry name" value="Metallo-dep_Lactonases"/>
</dbReference>
<dbReference type="PANTHER" id="PTHR43569:SF2">
    <property type="entry name" value="AMIDOHYDROLASE-RELATED DOMAIN-CONTAINING PROTEIN"/>
    <property type="match status" value="1"/>
</dbReference>
<dbReference type="SUPFAM" id="SSF51556">
    <property type="entry name" value="Metallo-dependent hydrolases"/>
    <property type="match status" value="1"/>
</dbReference>
<accession>A0A4V3D4J1</accession>
<feature type="domain" description="Amidohydrolase-related" evidence="2">
    <location>
        <begin position="3"/>
        <end position="276"/>
    </location>
</feature>
<sequence>MIIDSHQHFWALSRDGFAWPTSDLPVLFRNYLPEDYEPFLVDHGIEGTVLIQSAPNVEETRYLFTLADKYAWIKGVVGWLDFTAEDFSDQLDELARHPKLIGFRPMLQSLPDEWVLQDRVLQNLGTVQTQDLTIDLLITHNQLPAVLQMMKVHPTLHAVLDHFGKPDIKGHQYDPWMDQMKALSEYPNVHVKLSGLVTEADHHSWKPDDVQRYIEHVHACFGSERMMFGSDWPVCRLAASYEQVLTLATNGLKKLELTKEERQAIFHDNACRFYKL</sequence>
<evidence type="ECO:0000256" key="1">
    <source>
        <dbReference type="ARBA" id="ARBA00038310"/>
    </source>
</evidence>
<dbReference type="AlphaFoldDB" id="A0A4V3D4J1"/>
<comment type="similarity">
    <text evidence="1">Belongs to the metallo-dependent hydrolases superfamily.</text>
</comment>
<dbReference type="InterPro" id="IPR032466">
    <property type="entry name" value="Metal_Hydrolase"/>
</dbReference>
<name>A0A4V3D4J1_9BACI</name>
<evidence type="ECO:0000313" key="4">
    <source>
        <dbReference type="Proteomes" id="UP000295632"/>
    </source>
</evidence>
<reference evidence="3 4" key="1">
    <citation type="submission" date="2019-03" db="EMBL/GenBank/DDBJ databases">
        <title>Genomic Encyclopedia of Type Strains, Phase IV (KMG-IV): sequencing the most valuable type-strain genomes for metagenomic binning, comparative biology and taxonomic classification.</title>
        <authorList>
            <person name="Goeker M."/>
        </authorList>
    </citation>
    <scope>NUCLEOTIDE SEQUENCE [LARGE SCALE GENOMIC DNA]</scope>
    <source>
        <strain evidence="3 4">DSM 28697</strain>
    </source>
</reference>
<keyword evidence="4" id="KW-1185">Reference proteome</keyword>
<dbReference type="PANTHER" id="PTHR43569">
    <property type="entry name" value="AMIDOHYDROLASE"/>
    <property type="match status" value="1"/>
</dbReference>
<dbReference type="EMBL" id="SNYJ01000018">
    <property type="protein sequence ID" value="TDQ36437.1"/>
    <property type="molecule type" value="Genomic_DNA"/>
</dbReference>
<dbReference type="RefSeq" id="WP_166639371.1">
    <property type="nucleotide sequence ID" value="NZ_SNYJ01000018.1"/>
</dbReference>
<dbReference type="GO" id="GO:0016787">
    <property type="term" value="F:hydrolase activity"/>
    <property type="evidence" value="ECO:0007669"/>
    <property type="project" value="InterPro"/>
</dbReference>
<gene>
    <name evidence="3" type="ORF">EV213_11868</name>
</gene>
<proteinExistence type="inferred from homology"/>
<evidence type="ECO:0000259" key="2">
    <source>
        <dbReference type="Pfam" id="PF04909"/>
    </source>
</evidence>
<organism evidence="3 4">
    <name type="scientific">Aureibacillus halotolerans</name>
    <dbReference type="NCBI Taxonomy" id="1508390"/>
    <lineage>
        <taxon>Bacteria</taxon>
        <taxon>Bacillati</taxon>
        <taxon>Bacillota</taxon>
        <taxon>Bacilli</taxon>
        <taxon>Bacillales</taxon>
        <taxon>Bacillaceae</taxon>
        <taxon>Aureibacillus</taxon>
    </lineage>
</organism>
<protein>
    <submittedName>
        <fullName evidence="3">L-fuconolactonase</fullName>
    </submittedName>
</protein>
<dbReference type="Gene3D" id="3.20.20.140">
    <property type="entry name" value="Metal-dependent hydrolases"/>
    <property type="match status" value="1"/>
</dbReference>
<dbReference type="Pfam" id="PF04909">
    <property type="entry name" value="Amidohydro_2"/>
    <property type="match status" value="1"/>
</dbReference>
<dbReference type="InterPro" id="IPR006680">
    <property type="entry name" value="Amidohydro-rel"/>
</dbReference>